<dbReference type="Proteomes" id="UP001501588">
    <property type="component" value="Unassembled WGS sequence"/>
</dbReference>
<evidence type="ECO:0000313" key="2">
    <source>
        <dbReference type="Proteomes" id="UP001501588"/>
    </source>
</evidence>
<proteinExistence type="predicted"/>
<gene>
    <name evidence="1" type="ORF">GCM10009416_07040</name>
</gene>
<evidence type="ECO:0000313" key="1">
    <source>
        <dbReference type="EMBL" id="GAA0571036.1"/>
    </source>
</evidence>
<evidence type="ECO:0008006" key="3">
    <source>
        <dbReference type="Google" id="ProtNLM"/>
    </source>
</evidence>
<protein>
    <recommendedName>
        <fullName evidence="3">SPOR domain-containing protein</fullName>
    </recommendedName>
</protein>
<dbReference type="RefSeq" id="WP_343893768.1">
    <property type="nucleotide sequence ID" value="NZ_BAAAFZ010000008.1"/>
</dbReference>
<organism evidence="1 2">
    <name type="scientific">Craurococcus roseus</name>
    <dbReference type="NCBI Taxonomy" id="77585"/>
    <lineage>
        <taxon>Bacteria</taxon>
        <taxon>Pseudomonadati</taxon>
        <taxon>Pseudomonadota</taxon>
        <taxon>Alphaproteobacteria</taxon>
        <taxon>Acetobacterales</taxon>
        <taxon>Acetobacteraceae</taxon>
        <taxon>Craurococcus</taxon>
    </lineage>
</organism>
<sequence length="81" mass="8666">MHDDARMAGRGAMFEVVERGDAEGAYIVRGTGGFAGQVAVFLGPGARERAEAYARWLNAGVALQRRRTDTGFKGRAANPEP</sequence>
<comment type="caution">
    <text evidence="1">The sequence shown here is derived from an EMBL/GenBank/DDBJ whole genome shotgun (WGS) entry which is preliminary data.</text>
</comment>
<reference evidence="2" key="1">
    <citation type="journal article" date="2019" name="Int. J. Syst. Evol. Microbiol.">
        <title>The Global Catalogue of Microorganisms (GCM) 10K type strain sequencing project: providing services to taxonomists for standard genome sequencing and annotation.</title>
        <authorList>
            <consortium name="The Broad Institute Genomics Platform"/>
            <consortium name="The Broad Institute Genome Sequencing Center for Infectious Disease"/>
            <person name="Wu L."/>
            <person name="Ma J."/>
        </authorList>
    </citation>
    <scope>NUCLEOTIDE SEQUENCE [LARGE SCALE GENOMIC DNA]</scope>
    <source>
        <strain evidence="2">JCM 9933</strain>
    </source>
</reference>
<name>A0ABP3PN72_9PROT</name>
<accession>A0ABP3PN72</accession>
<keyword evidence="2" id="KW-1185">Reference proteome</keyword>
<dbReference type="EMBL" id="BAAAFZ010000008">
    <property type="protein sequence ID" value="GAA0571036.1"/>
    <property type="molecule type" value="Genomic_DNA"/>
</dbReference>